<sequence>MKYEKAQNILPQNIIELIQQYVDGSYLYIPRKSNSKKAWGEHSGIKNSLKKRNRNIFNKYKQGVSVKELAEQFYLTEYSIRRIIRKEKQGILSDS</sequence>
<proteinExistence type="predicted"/>
<dbReference type="InterPro" id="IPR052411">
    <property type="entry name" value="c-mor_Regulatory_Protein"/>
</dbReference>
<dbReference type="Pfam" id="PF08765">
    <property type="entry name" value="Mor"/>
    <property type="match status" value="1"/>
</dbReference>
<dbReference type="InterPro" id="IPR014875">
    <property type="entry name" value="Mor_transcription_activator"/>
</dbReference>
<dbReference type="OrthoDB" id="9800398at2"/>
<evidence type="ECO:0000259" key="1">
    <source>
        <dbReference type="Pfam" id="PF08765"/>
    </source>
</evidence>
<evidence type="ECO:0000313" key="2">
    <source>
        <dbReference type="EMBL" id="EET87746.1"/>
    </source>
</evidence>
<dbReference type="InterPro" id="IPR049739">
    <property type="entry name" value="YraL-like"/>
</dbReference>
<dbReference type="NCBIfam" id="NF040785">
    <property type="entry name" value="CD3324_fam"/>
    <property type="match status" value="1"/>
</dbReference>
<gene>
    <name evidence="2" type="ORF">CcarbDRAFT_1834</name>
</gene>
<dbReference type="PANTHER" id="PTHR37812:SF1">
    <property type="entry name" value="MU-LIKE PROPHAGE FLUMU PROTEIN C"/>
    <property type="match status" value="1"/>
</dbReference>
<dbReference type="PANTHER" id="PTHR37812">
    <property type="entry name" value="MU-LIKE PROPHAGE FLUMU PROTEIN C"/>
    <property type="match status" value="1"/>
</dbReference>
<accession>C6PSR7</accession>
<name>C6PSR7_9CLOT</name>
<dbReference type="Gene3D" id="1.10.10.60">
    <property type="entry name" value="Homeodomain-like"/>
    <property type="match status" value="1"/>
</dbReference>
<comment type="caution">
    <text evidence="2">The sequence shown here is derived from an EMBL/GenBank/DDBJ whole genome shotgun (WGS) entry which is preliminary data.</text>
</comment>
<dbReference type="InterPro" id="IPR009057">
    <property type="entry name" value="Homeodomain-like_sf"/>
</dbReference>
<dbReference type="EMBL" id="ACVI01000024">
    <property type="protein sequence ID" value="EET87746.1"/>
    <property type="molecule type" value="Genomic_DNA"/>
</dbReference>
<evidence type="ECO:0000313" key="3">
    <source>
        <dbReference type="Proteomes" id="UP000004198"/>
    </source>
</evidence>
<reference evidence="2 3" key="1">
    <citation type="submission" date="2009-06" db="EMBL/GenBank/DDBJ databases">
        <title>The draft genome of Clostridium carboxidivorans P7.</title>
        <authorList>
            <consortium name="US DOE Joint Genome Institute (JGI-PGF)"/>
            <person name="Lucas S."/>
            <person name="Copeland A."/>
            <person name="Lapidus A."/>
            <person name="Glavina del Rio T."/>
            <person name="Tice H."/>
            <person name="Bruce D."/>
            <person name="Goodwin L."/>
            <person name="Pitluck S."/>
            <person name="Larimer F."/>
            <person name="Land M.L."/>
            <person name="Hauser L."/>
            <person name="Hemme C.L."/>
        </authorList>
    </citation>
    <scope>NUCLEOTIDE SEQUENCE [LARGE SCALE GENOMIC DNA]</scope>
    <source>
        <strain evidence="2 3">P7</strain>
    </source>
</reference>
<keyword evidence="3" id="KW-1185">Reference proteome</keyword>
<dbReference type="Proteomes" id="UP000004198">
    <property type="component" value="Unassembled WGS sequence"/>
</dbReference>
<dbReference type="KEGG" id="cck:Ccar_12460"/>
<dbReference type="SUPFAM" id="SSF46689">
    <property type="entry name" value="Homeodomain-like"/>
    <property type="match status" value="1"/>
</dbReference>
<organism evidence="2 3">
    <name type="scientific">Clostridium carboxidivorans P7</name>
    <dbReference type="NCBI Taxonomy" id="536227"/>
    <lineage>
        <taxon>Bacteria</taxon>
        <taxon>Bacillati</taxon>
        <taxon>Bacillota</taxon>
        <taxon>Clostridia</taxon>
        <taxon>Eubacteriales</taxon>
        <taxon>Clostridiaceae</taxon>
        <taxon>Clostridium</taxon>
    </lineage>
</organism>
<feature type="domain" description="Mor transcription activator" evidence="1">
    <location>
        <begin position="12"/>
        <end position="89"/>
    </location>
</feature>
<dbReference type="PATRIC" id="fig|536227.13.peg.2610"/>
<dbReference type="RefSeq" id="WP_007060719.1">
    <property type="nucleotide sequence ID" value="NZ_ACVI01000024.1"/>
</dbReference>
<protein>
    <recommendedName>
        <fullName evidence="1">Mor transcription activator domain-containing protein</fullName>
    </recommendedName>
</protein>
<dbReference type="AlphaFoldDB" id="C6PSR7"/>
<dbReference type="STRING" id="536227.Ccar_12460"/>
<dbReference type="eggNOG" id="COG5566">
    <property type="taxonomic scope" value="Bacteria"/>
</dbReference>